<evidence type="ECO:0000313" key="3">
    <source>
        <dbReference type="Proteomes" id="UP001233535"/>
    </source>
</evidence>
<dbReference type="SUPFAM" id="SSF53335">
    <property type="entry name" value="S-adenosyl-L-methionine-dependent methyltransferases"/>
    <property type="match status" value="1"/>
</dbReference>
<dbReference type="PANTHER" id="PTHR43464">
    <property type="entry name" value="METHYLTRANSFERASE"/>
    <property type="match status" value="1"/>
</dbReference>
<dbReference type="Gene3D" id="3.40.50.150">
    <property type="entry name" value="Vaccinia Virus protein VP39"/>
    <property type="match status" value="1"/>
</dbReference>
<evidence type="ECO:0000259" key="1">
    <source>
        <dbReference type="Pfam" id="PF08242"/>
    </source>
</evidence>
<dbReference type="InterPro" id="IPR013217">
    <property type="entry name" value="Methyltransf_12"/>
</dbReference>
<name>A0ABU1C9Q0_9GAMM</name>
<feature type="domain" description="Methyltransferase type 12" evidence="1">
    <location>
        <begin position="46"/>
        <end position="140"/>
    </location>
</feature>
<organism evidence="2 3">
    <name type="scientific">Lysobacter arvi</name>
    <dbReference type="NCBI Taxonomy" id="3038776"/>
    <lineage>
        <taxon>Bacteria</taxon>
        <taxon>Pseudomonadati</taxon>
        <taxon>Pseudomonadota</taxon>
        <taxon>Gammaproteobacteria</taxon>
        <taxon>Lysobacterales</taxon>
        <taxon>Lysobacteraceae</taxon>
        <taxon>Lysobacter</taxon>
    </lineage>
</organism>
<dbReference type="Pfam" id="PF08242">
    <property type="entry name" value="Methyltransf_12"/>
    <property type="match status" value="1"/>
</dbReference>
<gene>
    <name evidence="2" type="ORF">P8609_02895</name>
</gene>
<reference evidence="2 3" key="1">
    <citation type="submission" date="2023-04" db="EMBL/GenBank/DDBJ databases">
        <title>Lysobacter sp. strain UC isolated from soil sample.</title>
        <authorList>
            <person name="Choksket S."/>
            <person name="Harshvardhan F."/>
            <person name="Rana R."/>
            <person name="Patil P.B."/>
            <person name="Korpole S."/>
        </authorList>
    </citation>
    <scope>NUCLEOTIDE SEQUENCE [LARGE SCALE GENOMIC DNA]</scope>
    <source>
        <strain evidence="2 3">UC</strain>
    </source>
</reference>
<dbReference type="GO" id="GO:0008168">
    <property type="term" value="F:methyltransferase activity"/>
    <property type="evidence" value="ECO:0007669"/>
    <property type="project" value="UniProtKB-KW"/>
</dbReference>
<keyword evidence="2" id="KW-0808">Transferase</keyword>
<dbReference type="RefSeq" id="WP_309261085.1">
    <property type="nucleotide sequence ID" value="NZ_JARUHG010000001.1"/>
</dbReference>
<dbReference type="CDD" id="cd02440">
    <property type="entry name" value="AdoMet_MTases"/>
    <property type="match status" value="1"/>
</dbReference>
<dbReference type="EC" id="2.1.-.-" evidence="2"/>
<dbReference type="EMBL" id="JARUHG010000001">
    <property type="protein sequence ID" value="MDR0181917.1"/>
    <property type="molecule type" value="Genomic_DNA"/>
</dbReference>
<evidence type="ECO:0000313" key="2">
    <source>
        <dbReference type="EMBL" id="MDR0181917.1"/>
    </source>
</evidence>
<dbReference type="InterPro" id="IPR029063">
    <property type="entry name" value="SAM-dependent_MTases_sf"/>
</dbReference>
<sequence>MSSFHDAASVAHYAQGPVRQVPGFHALHRMTELLLAEHVPDDGRILVLGAGGGLELAAFAEARPRWRFVGVDPSAPMLALAERTLGPHASRAELIQGEIDAAPAGPFDGATCLLTLHFLDAGQRLHALQQLRERLRPGAPLVVAHHSIPQEPDAKSRWLGRYASFAASSGIAEADARRAADGIGSRLPLLSPEQDASLLTRAGFTEPELFYAAFTFRGWVARRPLSSD</sequence>
<keyword evidence="2" id="KW-0489">Methyltransferase</keyword>
<keyword evidence="3" id="KW-1185">Reference proteome</keyword>
<dbReference type="GO" id="GO:0032259">
    <property type="term" value="P:methylation"/>
    <property type="evidence" value="ECO:0007669"/>
    <property type="project" value="UniProtKB-KW"/>
</dbReference>
<protein>
    <submittedName>
        <fullName evidence="2">Class I SAM-dependent methyltransferase</fullName>
        <ecNumber evidence="2">2.1.-.-</ecNumber>
    </submittedName>
</protein>
<accession>A0ABU1C9Q0</accession>
<dbReference type="Proteomes" id="UP001233535">
    <property type="component" value="Unassembled WGS sequence"/>
</dbReference>
<dbReference type="PANTHER" id="PTHR43464:SF58">
    <property type="entry name" value="BLR7975 PROTEIN"/>
    <property type="match status" value="1"/>
</dbReference>
<proteinExistence type="predicted"/>
<comment type="caution">
    <text evidence="2">The sequence shown here is derived from an EMBL/GenBank/DDBJ whole genome shotgun (WGS) entry which is preliminary data.</text>
</comment>